<sequence>LGLRRERLFFLGSFFQPRSNIGSLLETFVHFRDQWDGIQCFSGEPLHGQLDDGEYHYIGH</sequence>
<accession>H2YNE9</accession>
<dbReference type="Proteomes" id="UP000007875">
    <property type="component" value="Unassembled WGS sequence"/>
</dbReference>
<dbReference type="AlphaFoldDB" id="H2YNE9"/>
<protein>
    <submittedName>
        <fullName evidence="1">Uncharacterized protein</fullName>
    </submittedName>
</protein>
<name>H2YNE9_CIOSA</name>
<evidence type="ECO:0000313" key="2">
    <source>
        <dbReference type="Proteomes" id="UP000007875"/>
    </source>
</evidence>
<organism evidence="1 2">
    <name type="scientific">Ciona savignyi</name>
    <name type="common">Pacific transparent sea squirt</name>
    <dbReference type="NCBI Taxonomy" id="51511"/>
    <lineage>
        <taxon>Eukaryota</taxon>
        <taxon>Metazoa</taxon>
        <taxon>Chordata</taxon>
        <taxon>Tunicata</taxon>
        <taxon>Ascidiacea</taxon>
        <taxon>Phlebobranchia</taxon>
        <taxon>Cionidae</taxon>
        <taxon>Ciona</taxon>
    </lineage>
</organism>
<dbReference type="InParanoid" id="H2YNE9"/>
<reference evidence="1" key="3">
    <citation type="submission" date="2025-09" db="UniProtKB">
        <authorList>
            <consortium name="Ensembl"/>
        </authorList>
    </citation>
    <scope>IDENTIFICATION</scope>
</reference>
<dbReference type="Ensembl" id="ENSCSAVT00000006943.1">
    <property type="protein sequence ID" value="ENSCSAVP00000006856.1"/>
    <property type="gene ID" value="ENSCSAVG00000004086.1"/>
</dbReference>
<dbReference type="HOGENOM" id="CLU_2947679_0_0_1"/>
<keyword evidence="2" id="KW-1185">Reference proteome</keyword>
<proteinExistence type="predicted"/>
<evidence type="ECO:0000313" key="1">
    <source>
        <dbReference type="Ensembl" id="ENSCSAVP00000006856.1"/>
    </source>
</evidence>
<reference evidence="2" key="1">
    <citation type="submission" date="2003-08" db="EMBL/GenBank/DDBJ databases">
        <authorList>
            <person name="Birren B."/>
            <person name="Nusbaum C."/>
            <person name="Abebe A."/>
            <person name="Abouelleil A."/>
            <person name="Adekoya E."/>
            <person name="Ait-zahra M."/>
            <person name="Allen N."/>
            <person name="Allen T."/>
            <person name="An P."/>
            <person name="Anderson M."/>
            <person name="Anderson S."/>
            <person name="Arachchi H."/>
            <person name="Armbruster J."/>
            <person name="Bachantsang P."/>
            <person name="Baldwin J."/>
            <person name="Barry A."/>
            <person name="Bayul T."/>
            <person name="Blitshsteyn B."/>
            <person name="Bloom T."/>
            <person name="Blye J."/>
            <person name="Boguslavskiy L."/>
            <person name="Borowsky M."/>
            <person name="Boukhgalter B."/>
            <person name="Brunache A."/>
            <person name="Butler J."/>
            <person name="Calixte N."/>
            <person name="Calvo S."/>
            <person name="Camarata J."/>
            <person name="Campo K."/>
            <person name="Chang J."/>
            <person name="Cheshatsang Y."/>
            <person name="Citroen M."/>
            <person name="Collymore A."/>
            <person name="Considine T."/>
            <person name="Cook A."/>
            <person name="Cooke P."/>
            <person name="Corum B."/>
            <person name="Cuomo C."/>
            <person name="David R."/>
            <person name="Dawoe T."/>
            <person name="Degray S."/>
            <person name="Dodge S."/>
            <person name="Dooley K."/>
            <person name="Dorje P."/>
            <person name="Dorjee K."/>
            <person name="Dorris L."/>
            <person name="Duffey N."/>
            <person name="Dupes A."/>
            <person name="Elkins T."/>
            <person name="Engels R."/>
            <person name="Erickson J."/>
            <person name="Farina A."/>
            <person name="Faro S."/>
            <person name="Ferreira P."/>
            <person name="Fischer H."/>
            <person name="Fitzgerald M."/>
            <person name="Foley K."/>
            <person name="Gage D."/>
            <person name="Galagan J."/>
            <person name="Gearin G."/>
            <person name="Gnerre S."/>
            <person name="Gnirke A."/>
            <person name="Goyette A."/>
            <person name="Graham J."/>
            <person name="Grandbois E."/>
            <person name="Gyaltsen K."/>
            <person name="Hafez N."/>
            <person name="Hagopian D."/>
            <person name="Hagos B."/>
            <person name="Hall J."/>
            <person name="Hatcher B."/>
            <person name="Heller A."/>
            <person name="Higgins H."/>
            <person name="Honan T."/>
            <person name="Horn A."/>
            <person name="Houde N."/>
            <person name="Hughes L."/>
            <person name="Hulme W."/>
            <person name="Husby E."/>
            <person name="Iliev I."/>
            <person name="Jaffe D."/>
            <person name="Jones C."/>
            <person name="Kamal M."/>
            <person name="Kamat A."/>
            <person name="Kamvysselis M."/>
            <person name="Karlsson E."/>
            <person name="Kells C."/>
            <person name="Kieu A."/>
            <person name="Kisner P."/>
            <person name="Kodira C."/>
            <person name="Kulbokas E."/>
            <person name="Labutti K."/>
            <person name="Lama D."/>
            <person name="Landers T."/>
            <person name="Leger J."/>
            <person name="Levine S."/>
            <person name="Lewis D."/>
            <person name="Lewis T."/>
            <person name="Lindblad-toh K."/>
            <person name="Liu X."/>
            <person name="Lokyitsang T."/>
            <person name="Lokyitsang Y."/>
            <person name="Lucien O."/>
            <person name="Lui A."/>
            <person name="Ma L.J."/>
            <person name="Mabbitt R."/>
            <person name="Macdonald J."/>
            <person name="Maclean C."/>
            <person name="Major J."/>
            <person name="Manning J."/>
            <person name="Marabella R."/>
            <person name="Maru K."/>
            <person name="Matthews C."/>
            <person name="Mauceli E."/>
            <person name="Mccarthy M."/>
            <person name="Mcdonough S."/>
            <person name="Mcghee T."/>
            <person name="Meldrim J."/>
            <person name="Meneus L."/>
            <person name="Mesirov J."/>
            <person name="Mihalev A."/>
            <person name="Mihova T."/>
            <person name="Mikkelsen T."/>
            <person name="Mlenga V."/>
            <person name="Moru K."/>
            <person name="Mozes J."/>
            <person name="Mulrain L."/>
            <person name="Munson G."/>
            <person name="Naylor J."/>
            <person name="Newes C."/>
            <person name="Nguyen C."/>
            <person name="Nguyen N."/>
            <person name="Nguyen T."/>
            <person name="Nicol R."/>
            <person name="Nielsen C."/>
            <person name="Nizzari M."/>
            <person name="Norbu C."/>
            <person name="Norbu N."/>
            <person name="O'donnell P."/>
            <person name="Okoawo O."/>
            <person name="O'leary S."/>
            <person name="Omotosho B."/>
            <person name="O'neill K."/>
            <person name="Osman S."/>
            <person name="Parker S."/>
            <person name="Perrin D."/>
            <person name="Phunkhang P."/>
            <person name="Piqani B."/>
            <person name="Purcell S."/>
            <person name="Rachupka T."/>
            <person name="Ramasamy U."/>
            <person name="Rameau R."/>
            <person name="Ray V."/>
            <person name="Raymond C."/>
            <person name="Retta R."/>
            <person name="Richardson S."/>
            <person name="Rise C."/>
            <person name="Rodriguez J."/>
            <person name="Rogers J."/>
            <person name="Rogov P."/>
            <person name="Rutman M."/>
            <person name="Schupbach R."/>
            <person name="Seaman C."/>
            <person name="Settipalli S."/>
            <person name="Sharpe T."/>
            <person name="Sheridan J."/>
            <person name="Sherpa N."/>
            <person name="Shi J."/>
            <person name="Smirnov S."/>
            <person name="Smith C."/>
            <person name="Sougnez C."/>
            <person name="Spencer B."/>
            <person name="Stalker J."/>
            <person name="Stange-thomann N."/>
            <person name="Stavropoulos S."/>
            <person name="Stetson K."/>
            <person name="Stone C."/>
            <person name="Stone S."/>
            <person name="Stubbs M."/>
            <person name="Talamas J."/>
            <person name="Tchuinga P."/>
            <person name="Tenzing P."/>
            <person name="Tesfaye S."/>
            <person name="Theodore J."/>
            <person name="Thoulutsang Y."/>
            <person name="Topham K."/>
            <person name="Towey S."/>
            <person name="Tsamla T."/>
            <person name="Tsomo N."/>
            <person name="Vallee D."/>
            <person name="Vassiliev H."/>
            <person name="Venkataraman V."/>
            <person name="Vinson J."/>
            <person name="Vo A."/>
            <person name="Wade C."/>
            <person name="Wang S."/>
            <person name="Wangchuk T."/>
            <person name="Wangdi T."/>
            <person name="Whittaker C."/>
            <person name="Wilkinson J."/>
            <person name="Wu Y."/>
            <person name="Wyman D."/>
            <person name="Yadav S."/>
            <person name="Yang S."/>
            <person name="Yang X."/>
            <person name="Yeager S."/>
            <person name="Yee E."/>
            <person name="Young G."/>
            <person name="Zainoun J."/>
            <person name="Zembeck L."/>
            <person name="Zimmer A."/>
            <person name="Zody M."/>
            <person name="Lander E."/>
        </authorList>
    </citation>
    <scope>NUCLEOTIDE SEQUENCE [LARGE SCALE GENOMIC DNA]</scope>
</reference>
<reference evidence="1" key="2">
    <citation type="submission" date="2025-08" db="UniProtKB">
        <authorList>
            <consortium name="Ensembl"/>
        </authorList>
    </citation>
    <scope>IDENTIFICATION</scope>
</reference>